<evidence type="ECO:0000256" key="8">
    <source>
        <dbReference type="HAMAP-Rule" id="MF_01161"/>
    </source>
</evidence>
<dbReference type="EMBL" id="JBHHMI010000023">
    <property type="protein sequence ID" value="MFB5269035.1"/>
    <property type="molecule type" value="Genomic_DNA"/>
</dbReference>
<dbReference type="SUPFAM" id="SSF82829">
    <property type="entry name" value="MesJ substrate recognition domain-like"/>
    <property type="match status" value="1"/>
</dbReference>
<keyword evidence="4 8" id="KW-0819">tRNA processing</keyword>
<dbReference type="InterPro" id="IPR012094">
    <property type="entry name" value="tRNA_Ile_lys_synt"/>
</dbReference>
<evidence type="ECO:0000256" key="4">
    <source>
        <dbReference type="ARBA" id="ARBA00022694"/>
    </source>
</evidence>
<dbReference type="SMART" id="SM00977">
    <property type="entry name" value="TilS_C"/>
    <property type="match status" value="1"/>
</dbReference>
<dbReference type="Gene3D" id="3.40.50.620">
    <property type="entry name" value="HUPs"/>
    <property type="match status" value="1"/>
</dbReference>
<accession>A0ABV5AYH1</accession>
<evidence type="ECO:0000256" key="2">
    <source>
        <dbReference type="ARBA" id="ARBA00022490"/>
    </source>
</evidence>
<evidence type="ECO:0000259" key="9">
    <source>
        <dbReference type="SMART" id="SM00977"/>
    </source>
</evidence>
<keyword evidence="5 8" id="KW-0547">Nucleotide-binding</keyword>
<dbReference type="PANTHER" id="PTHR43033">
    <property type="entry name" value="TRNA(ILE)-LYSIDINE SYNTHASE-RELATED"/>
    <property type="match status" value="1"/>
</dbReference>
<comment type="catalytic activity">
    <reaction evidence="7 8">
        <text>cytidine(34) in tRNA(Ile2) + L-lysine + ATP = lysidine(34) in tRNA(Ile2) + AMP + diphosphate + H(+)</text>
        <dbReference type="Rhea" id="RHEA:43744"/>
        <dbReference type="Rhea" id="RHEA-COMP:10625"/>
        <dbReference type="Rhea" id="RHEA-COMP:10670"/>
        <dbReference type="ChEBI" id="CHEBI:15378"/>
        <dbReference type="ChEBI" id="CHEBI:30616"/>
        <dbReference type="ChEBI" id="CHEBI:32551"/>
        <dbReference type="ChEBI" id="CHEBI:33019"/>
        <dbReference type="ChEBI" id="CHEBI:82748"/>
        <dbReference type="ChEBI" id="CHEBI:83665"/>
        <dbReference type="ChEBI" id="CHEBI:456215"/>
        <dbReference type="EC" id="6.3.4.19"/>
    </reaction>
</comment>
<dbReference type="InterPro" id="IPR012796">
    <property type="entry name" value="Lysidine-tRNA-synth_C"/>
</dbReference>
<dbReference type="GO" id="GO:0032267">
    <property type="term" value="F:tRNA(Ile)-lysidine synthase activity"/>
    <property type="evidence" value="ECO:0007669"/>
    <property type="project" value="UniProtKB-EC"/>
</dbReference>
<comment type="subcellular location">
    <subcellularLocation>
        <location evidence="1 8">Cytoplasm</location>
    </subcellularLocation>
</comment>
<dbReference type="InterPro" id="IPR014729">
    <property type="entry name" value="Rossmann-like_a/b/a_fold"/>
</dbReference>
<reference evidence="10 11" key="1">
    <citation type="submission" date="2024-09" db="EMBL/GenBank/DDBJ databases">
        <title>Paenibacillus zeirhizospherea sp. nov., isolated from surface of the maize (Zea mays) roots in a horticulture field, Hungary.</title>
        <authorList>
            <person name="Marton D."/>
            <person name="Farkas M."/>
            <person name="Bedics A."/>
            <person name="Toth E."/>
            <person name="Tancsics A."/>
            <person name="Boka K."/>
            <person name="Maroti G."/>
            <person name="Kriszt B."/>
            <person name="Cserhati M."/>
        </authorList>
    </citation>
    <scope>NUCLEOTIDE SEQUENCE [LARGE SCALE GENOMIC DNA]</scope>
    <source>
        <strain evidence="10 11">KCTC 33519</strain>
    </source>
</reference>
<evidence type="ECO:0000313" key="10">
    <source>
        <dbReference type="EMBL" id="MFB5269035.1"/>
    </source>
</evidence>
<dbReference type="Proteomes" id="UP001580346">
    <property type="component" value="Unassembled WGS sequence"/>
</dbReference>
<feature type="binding site" evidence="8">
    <location>
        <begin position="34"/>
        <end position="39"/>
    </location>
    <ligand>
        <name>ATP</name>
        <dbReference type="ChEBI" id="CHEBI:30616"/>
    </ligand>
</feature>
<dbReference type="EC" id="6.3.4.19" evidence="8"/>
<keyword evidence="6 8" id="KW-0067">ATP-binding</keyword>
<dbReference type="InterPro" id="IPR012795">
    <property type="entry name" value="tRNA_Ile_lys_synt_N"/>
</dbReference>
<proteinExistence type="inferred from homology"/>
<comment type="domain">
    <text evidence="8">The N-terminal region contains the highly conserved SGGXDS motif, predicted to be a P-loop motif involved in ATP binding.</text>
</comment>
<sequence length="488" mass="55009">MEGRSWHSIIEHVLNTSAEHMMWAPGDSIVVAVSGGPDSVALLHAMEEISRLHMPLRLICAHVHHGFRPEESDREAELVRDLADGLNIPFELAQVDVPRYMRDTGKGPQEAARELRYRFLHEIAVRYGANSIALAHHADDQAETVILHLLRGSGPGGLSGMRFVRREKKVQLIRPMLRMYKTDLIRACEEKRFPYVIDSSNEQRKYRRNAIRLDVLPFLGQYNEQLVPSLNRLAEIMSAEDEHMDTEAYRAYEALVHKEGGRSAIKVPAFRDLTVALQRRLIKLILNYLPSDSENVDFHKIEAVRQGMIQNHPTTWSLDLGGTTVAAREYDTASFFTRDRKQIMAALAVFHHEIHGSQDSGFIRLPEARGVISWVRLTDSSEFRIPAGPYEAMLDEASLTFPLTIRTRTPGDTMQLMGLNGRKKVKDIFIDDKIPPSLRPFIPLVCDGSGPVLWIPGVRRSSHAAVQANTSSVIYMSWQPEGGTVTGD</sequence>
<comment type="caution">
    <text evidence="10">The sequence shown here is derived from an EMBL/GenBank/DDBJ whole genome shotgun (WGS) entry which is preliminary data.</text>
</comment>
<dbReference type="HAMAP" id="MF_01161">
    <property type="entry name" value="tRNA_Ile_lys_synt"/>
    <property type="match status" value="1"/>
</dbReference>
<gene>
    <name evidence="8 10" type="primary">tilS</name>
    <name evidence="10" type="ORF">ACE41H_19920</name>
</gene>
<keyword evidence="3 8" id="KW-0436">Ligase</keyword>
<evidence type="ECO:0000256" key="7">
    <source>
        <dbReference type="ARBA" id="ARBA00048539"/>
    </source>
</evidence>
<protein>
    <recommendedName>
        <fullName evidence="8">tRNA(Ile)-lysidine synthase</fullName>
        <ecNumber evidence="8">6.3.4.19</ecNumber>
    </recommendedName>
    <alternativeName>
        <fullName evidence="8">tRNA(Ile)-2-lysyl-cytidine synthase</fullName>
    </alternativeName>
    <alternativeName>
        <fullName evidence="8">tRNA(Ile)-lysidine synthetase</fullName>
    </alternativeName>
</protein>
<name>A0ABV5AYH1_9BACL</name>
<evidence type="ECO:0000313" key="11">
    <source>
        <dbReference type="Proteomes" id="UP001580346"/>
    </source>
</evidence>
<evidence type="ECO:0000256" key="1">
    <source>
        <dbReference type="ARBA" id="ARBA00004496"/>
    </source>
</evidence>
<dbReference type="CDD" id="cd01992">
    <property type="entry name" value="TilS_N"/>
    <property type="match status" value="1"/>
</dbReference>
<dbReference type="RefSeq" id="WP_375357308.1">
    <property type="nucleotide sequence ID" value="NZ_JBHHMI010000023.1"/>
</dbReference>
<dbReference type="SUPFAM" id="SSF56037">
    <property type="entry name" value="PheT/TilS domain"/>
    <property type="match status" value="1"/>
</dbReference>
<evidence type="ECO:0000256" key="5">
    <source>
        <dbReference type="ARBA" id="ARBA00022741"/>
    </source>
</evidence>
<comment type="similarity">
    <text evidence="8">Belongs to the tRNA(Ile)-lysidine synthase family.</text>
</comment>
<dbReference type="SUPFAM" id="SSF52402">
    <property type="entry name" value="Adenine nucleotide alpha hydrolases-like"/>
    <property type="match status" value="1"/>
</dbReference>
<dbReference type="Pfam" id="PF01171">
    <property type="entry name" value="ATP_bind_3"/>
    <property type="match status" value="1"/>
</dbReference>
<evidence type="ECO:0000256" key="6">
    <source>
        <dbReference type="ARBA" id="ARBA00022840"/>
    </source>
</evidence>
<comment type="function">
    <text evidence="8">Ligates lysine onto the cytidine present at position 34 of the AUA codon-specific tRNA(Ile) that contains the anticodon CAU, in an ATP-dependent manner. Cytidine is converted to lysidine, thus changing the amino acid specificity of the tRNA from methionine to isoleucine.</text>
</comment>
<dbReference type="PANTHER" id="PTHR43033:SF1">
    <property type="entry name" value="TRNA(ILE)-LYSIDINE SYNTHASE-RELATED"/>
    <property type="match status" value="1"/>
</dbReference>
<keyword evidence="2 8" id="KW-0963">Cytoplasm</keyword>
<feature type="domain" description="Lysidine-tRNA(Ile) synthetase C-terminal" evidence="9">
    <location>
        <begin position="403"/>
        <end position="478"/>
    </location>
</feature>
<dbReference type="NCBIfam" id="TIGR02433">
    <property type="entry name" value="lysidine_TilS_C"/>
    <property type="match status" value="1"/>
</dbReference>
<dbReference type="InterPro" id="IPR011063">
    <property type="entry name" value="TilS/TtcA_N"/>
</dbReference>
<dbReference type="Gene3D" id="3.30.465.60">
    <property type="match status" value="1"/>
</dbReference>
<keyword evidence="11" id="KW-1185">Reference proteome</keyword>
<evidence type="ECO:0000256" key="3">
    <source>
        <dbReference type="ARBA" id="ARBA00022598"/>
    </source>
</evidence>
<dbReference type="Pfam" id="PF11734">
    <property type="entry name" value="TilS_C"/>
    <property type="match status" value="1"/>
</dbReference>
<dbReference type="NCBIfam" id="TIGR02432">
    <property type="entry name" value="lysidine_TilS_N"/>
    <property type="match status" value="1"/>
</dbReference>
<organism evidence="10 11">
    <name type="scientific">Paenibacillus enshidis</name>
    <dbReference type="NCBI Taxonomy" id="1458439"/>
    <lineage>
        <taxon>Bacteria</taxon>
        <taxon>Bacillati</taxon>
        <taxon>Bacillota</taxon>
        <taxon>Bacilli</taxon>
        <taxon>Bacillales</taxon>
        <taxon>Paenibacillaceae</taxon>
        <taxon>Paenibacillus</taxon>
    </lineage>
</organism>